<keyword evidence="13" id="KW-1185">Reference proteome</keyword>
<dbReference type="InterPro" id="IPR022206">
    <property type="entry name" value="Firmicutes_EssC_N"/>
</dbReference>
<comment type="subcellular location">
    <subcellularLocation>
        <location evidence="1">Cell membrane</location>
        <topology evidence="1">Multi-pass membrane protein</topology>
    </subcellularLocation>
</comment>
<dbReference type="PANTHER" id="PTHR22683:SF1">
    <property type="entry name" value="TYPE VII SECRETION SYSTEM PROTEIN ESSC"/>
    <property type="match status" value="1"/>
</dbReference>
<protein>
    <submittedName>
        <fullName evidence="12">Type VII secretion protein EssC</fullName>
    </submittedName>
</protein>
<dbReference type="SUPFAM" id="SSF52540">
    <property type="entry name" value="P-loop containing nucleoside triphosphate hydrolases"/>
    <property type="match status" value="2"/>
</dbReference>
<proteinExistence type="predicted"/>
<dbReference type="InterPro" id="IPR027417">
    <property type="entry name" value="P-loop_NTPase"/>
</dbReference>
<dbReference type="InterPro" id="IPR050206">
    <property type="entry name" value="FtsK/SpoIIIE/SftA"/>
</dbReference>
<dbReference type="Proteomes" id="UP000621492">
    <property type="component" value="Unassembled WGS sequence"/>
</dbReference>
<dbReference type="NCBIfam" id="TIGR03928">
    <property type="entry name" value="T7_EssCb_Firm"/>
    <property type="match status" value="1"/>
</dbReference>
<evidence type="ECO:0000256" key="5">
    <source>
        <dbReference type="ARBA" id="ARBA00022741"/>
    </source>
</evidence>
<dbReference type="InterPro" id="IPR023839">
    <property type="entry name" value="Firmicutes_EssC_C"/>
</dbReference>
<gene>
    <name evidence="12" type="ORF">GCM10011409_10280</name>
</gene>
<keyword evidence="2" id="KW-1003">Cell membrane</keyword>
<dbReference type="Gene3D" id="3.40.50.300">
    <property type="entry name" value="P-loop containing nucleotide triphosphate hydrolases"/>
    <property type="match status" value="2"/>
</dbReference>
<feature type="domain" description="FtsK" evidence="11">
    <location>
        <begin position="996"/>
        <end position="1182"/>
    </location>
</feature>
<dbReference type="InterPro" id="IPR002543">
    <property type="entry name" value="FtsK_dom"/>
</dbReference>
<dbReference type="PANTHER" id="PTHR22683">
    <property type="entry name" value="SPORULATION PROTEIN RELATED"/>
    <property type="match status" value="1"/>
</dbReference>
<evidence type="ECO:0000256" key="9">
    <source>
        <dbReference type="PROSITE-ProRule" id="PRU00289"/>
    </source>
</evidence>
<dbReference type="Pfam" id="PF12538">
    <property type="entry name" value="FtsK_SpoIIIE_N"/>
    <property type="match status" value="1"/>
</dbReference>
<evidence type="ECO:0000256" key="1">
    <source>
        <dbReference type="ARBA" id="ARBA00004651"/>
    </source>
</evidence>
<reference evidence="12" key="2">
    <citation type="submission" date="2020-09" db="EMBL/GenBank/DDBJ databases">
        <authorList>
            <person name="Sun Q."/>
            <person name="Zhou Y."/>
        </authorList>
    </citation>
    <scope>NUCLEOTIDE SEQUENCE</scope>
    <source>
        <strain evidence="12">CGMCC 1.15454</strain>
    </source>
</reference>
<dbReference type="GO" id="GO:0005524">
    <property type="term" value="F:ATP binding"/>
    <property type="evidence" value="ECO:0007669"/>
    <property type="project" value="UniProtKB-UniRule"/>
</dbReference>
<evidence type="ECO:0000256" key="8">
    <source>
        <dbReference type="ARBA" id="ARBA00023136"/>
    </source>
</evidence>
<keyword evidence="5 9" id="KW-0547">Nucleotide-binding</keyword>
<dbReference type="GO" id="GO:0003677">
    <property type="term" value="F:DNA binding"/>
    <property type="evidence" value="ECO:0007669"/>
    <property type="project" value="InterPro"/>
</dbReference>
<evidence type="ECO:0000256" key="10">
    <source>
        <dbReference type="SAM" id="Phobius"/>
    </source>
</evidence>
<sequence length="1482" mass="168987">MAQKTLVISYGDQLHKCHLPENDAKEITIGNDWSRTVTFLALDHSLSVTWDGKACNIESNVLHINESLTINQADPLHFYLTDVKERHIYDTTGKHSVTFGGNEYDDVQIEGVNVDFTLIREHAQSLFKLEIHKGDIYHNYYRTTGNVCLEPGDELFFDGVTVLINDESIQVITAKRLSSKLVPLVETDSHYSDEYPDYHRSPRIIYREPEDKRTIAKPSNKPSKPSEQLARTIVPPLVMIAALVLITLVQPRGIYIIVMLAMTVTTIIFSITTYIKNVKKYKADMKRRDKTYREYLQRKTKELYLASEEQRHALEYHFPDVEQIRDMAIHVDARTYEKTMFHHDFLQFRTGLGKVDSSFDIEFNEEEFTQEKDELVDAARALLSQYQGITDVPVVTSLMNGPVGYIGQRELVLEQLQLLVMQTALFHSYYDVQFITIFPEEEKADWNWMRWLPHASLQDLNVRGFVYHERSRDQVLHSMYQVLKERKLALDEKANKNEKLYFSPHYVVLITDEKLILDHTIMEFFNEDPSELGVSLVFVEDVLQSLPEHVKTVIDIRDAKSGNILLEEGELVNRYFTPDHFPAGFNKEDVSRALAPLNHLQNLKNSLPESVTFLEMYGVEKVEQLSISGRWERNQTYKSLAVPLGLRGKEDIVQLNLHEKAHGPHGLVAGTTGSGKSEIIQSYILSLAVNFHPYEVAFLLIDYKGGGMANLFKNLPHLVGTITNLDRAQSMRALASIKAELQKRQRLFGEYDVNHINQYQKLYKQGEASEAMPHLFLISDEFAELKSEQPDFMKELVSTARIGRSLGIHLILATQKPSGVVDDQIWSNSKFKLALKVQNTSDSNEILKTPDAAEITLPGRAYLQVGNNEIYELFQSAWSGADYVPDKDDQELVDTTIYAINDLGQYDILTEDLSGLDKKEQIEKVPTELDAVIDYIHDYTESQQIEPLPRPWLPPLPERIFAKDLHPVDFEEAWQEPKKPLKTTIGLLDQPELQAQEPLTLELAKDGHIAVFSSPGYGKSTFLQTLVMDLARQHNPEHLNVYLLDFGTNGLLPLKNLPHVADTILLDEVEKMEKLIRLLTTNIKERKQKLSQYGVANMEMYEQASGETVPNIFVVIDNYDSVRDADFGDEFDRLITQIAREGASIGIHLAISAGRQGAMRMPLLSNIKLQVALYLIDQTEARAIVGRTDLEIEEIAGRGLIKLEDPALFQAMLPAEGKEALAIIDAIQETARRMDEYWDGERPEAIPMMPEGAIDFEQFRKNKRAREMAQKQMLPLGLDFEEVMPVAFDPTKYGYLTVVSDRKDGLDKMTHALAKNMTMLNDAYYTILIDTNDQPLADIGNQLNAYFSEAESVTAVKGNLTTEINNRLQGEADQTNWLVMIKDLKDFASRSKLGDEELPLLLEEGPSVGIHFIICGDYGFIGNSYEPASKYVRRQSTIGLLMMRLGDQDIFNQPFIRKEKYPNPYECYFAMDHEHVKIKIPE</sequence>
<keyword evidence="6 9" id="KW-0067">ATP-binding</keyword>
<feature type="transmembrane region" description="Helical" evidence="10">
    <location>
        <begin position="229"/>
        <end position="248"/>
    </location>
</feature>
<dbReference type="EMBL" id="BMJD01000005">
    <property type="protein sequence ID" value="GGB34774.1"/>
    <property type="molecule type" value="Genomic_DNA"/>
</dbReference>
<organism evidence="12 13">
    <name type="scientific">Lentibacillus populi</name>
    <dbReference type="NCBI Taxonomy" id="1827502"/>
    <lineage>
        <taxon>Bacteria</taxon>
        <taxon>Bacillati</taxon>
        <taxon>Bacillota</taxon>
        <taxon>Bacilli</taxon>
        <taxon>Bacillales</taxon>
        <taxon>Bacillaceae</taxon>
        <taxon>Lentibacillus</taxon>
    </lineage>
</organism>
<evidence type="ECO:0000313" key="12">
    <source>
        <dbReference type="EMBL" id="GGB34774.1"/>
    </source>
</evidence>
<dbReference type="PROSITE" id="PS50901">
    <property type="entry name" value="FTSK"/>
    <property type="match status" value="2"/>
</dbReference>
<feature type="domain" description="FtsK" evidence="11">
    <location>
        <begin position="650"/>
        <end position="844"/>
    </location>
</feature>
<evidence type="ECO:0000256" key="3">
    <source>
        <dbReference type="ARBA" id="ARBA00022692"/>
    </source>
</evidence>
<feature type="transmembrane region" description="Helical" evidence="10">
    <location>
        <begin position="254"/>
        <end position="275"/>
    </location>
</feature>
<feature type="binding site" evidence="9">
    <location>
        <begin position="1013"/>
        <end position="1020"/>
    </location>
    <ligand>
        <name>ATP</name>
        <dbReference type="ChEBI" id="CHEBI:30616"/>
    </ligand>
</feature>
<accession>A0A9W5TVD7</accession>
<evidence type="ECO:0000256" key="6">
    <source>
        <dbReference type="ARBA" id="ARBA00022840"/>
    </source>
</evidence>
<keyword evidence="7 10" id="KW-1133">Transmembrane helix</keyword>
<dbReference type="RefSeq" id="WP_188724756.1">
    <property type="nucleotide sequence ID" value="NZ_BMJD01000005.1"/>
</dbReference>
<keyword evidence="8 10" id="KW-0472">Membrane</keyword>
<comment type="caution">
    <text evidence="12">The sequence shown here is derived from an EMBL/GenBank/DDBJ whole genome shotgun (WGS) entry which is preliminary data.</text>
</comment>
<evidence type="ECO:0000256" key="2">
    <source>
        <dbReference type="ARBA" id="ARBA00022475"/>
    </source>
</evidence>
<keyword evidence="3 10" id="KW-0812">Transmembrane</keyword>
<reference evidence="12" key="1">
    <citation type="journal article" date="2014" name="Int. J. Syst. Evol. Microbiol.">
        <title>Complete genome sequence of Corynebacterium casei LMG S-19264T (=DSM 44701T), isolated from a smear-ripened cheese.</title>
        <authorList>
            <consortium name="US DOE Joint Genome Institute (JGI-PGF)"/>
            <person name="Walter F."/>
            <person name="Albersmeier A."/>
            <person name="Kalinowski J."/>
            <person name="Ruckert C."/>
        </authorList>
    </citation>
    <scope>NUCLEOTIDE SEQUENCE</scope>
    <source>
        <strain evidence="12">CGMCC 1.15454</strain>
    </source>
</reference>
<keyword evidence="4" id="KW-0677">Repeat</keyword>
<feature type="binding site" evidence="9">
    <location>
        <begin position="670"/>
        <end position="677"/>
    </location>
    <ligand>
        <name>ATP</name>
        <dbReference type="ChEBI" id="CHEBI:30616"/>
    </ligand>
</feature>
<evidence type="ECO:0000256" key="4">
    <source>
        <dbReference type="ARBA" id="ARBA00022737"/>
    </source>
</evidence>
<evidence type="ECO:0000259" key="11">
    <source>
        <dbReference type="PROSITE" id="PS50901"/>
    </source>
</evidence>
<dbReference type="GO" id="GO:0005886">
    <property type="term" value="C:plasma membrane"/>
    <property type="evidence" value="ECO:0007669"/>
    <property type="project" value="UniProtKB-SubCell"/>
</dbReference>
<evidence type="ECO:0000256" key="7">
    <source>
        <dbReference type="ARBA" id="ARBA00022989"/>
    </source>
</evidence>
<evidence type="ECO:0000313" key="13">
    <source>
        <dbReference type="Proteomes" id="UP000621492"/>
    </source>
</evidence>
<name>A0A9W5TVD7_9BACI</name>
<dbReference type="CDD" id="cd01127">
    <property type="entry name" value="TrwB_TraG_TraD_VirD4"/>
    <property type="match status" value="1"/>
</dbReference>
<dbReference type="Pfam" id="PF01580">
    <property type="entry name" value="FtsK_SpoIIIE"/>
    <property type="match status" value="2"/>
</dbReference>